<feature type="non-terminal residue" evidence="2">
    <location>
        <position position="1"/>
    </location>
</feature>
<dbReference type="Proteomes" id="UP000649617">
    <property type="component" value="Unassembled WGS sequence"/>
</dbReference>
<evidence type="ECO:0000256" key="1">
    <source>
        <dbReference type="SAM" id="MobiDB-lite"/>
    </source>
</evidence>
<organism evidence="2 3">
    <name type="scientific">Symbiodinium pilosum</name>
    <name type="common">Dinoflagellate</name>
    <dbReference type="NCBI Taxonomy" id="2952"/>
    <lineage>
        <taxon>Eukaryota</taxon>
        <taxon>Sar</taxon>
        <taxon>Alveolata</taxon>
        <taxon>Dinophyceae</taxon>
        <taxon>Suessiales</taxon>
        <taxon>Symbiodiniaceae</taxon>
        <taxon>Symbiodinium</taxon>
    </lineage>
</organism>
<comment type="caution">
    <text evidence="2">The sequence shown here is derived from an EMBL/GenBank/DDBJ whole genome shotgun (WGS) entry which is preliminary data.</text>
</comment>
<dbReference type="EMBL" id="CAJNIZ010002871">
    <property type="protein sequence ID" value="CAE7215720.1"/>
    <property type="molecule type" value="Genomic_DNA"/>
</dbReference>
<feature type="region of interest" description="Disordered" evidence="1">
    <location>
        <begin position="108"/>
        <end position="135"/>
    </location>
</feature>
<reference evidence="2" key="1">
    <citation type="submission" date="2021-02" db="EMBL/GenBank/DDBJ databases">
        <authorList>
            <person name="Dougan E. K."/>
            <person name="Rhodes N."/>
            <person name="Thang M."/>
            <person name="Chan C."/>
        </authorList>
    </citation>
    <scope>NUCLEOTIDE SEQUENCE</scope>
</reference>
<dbReference type="OrthoDB" id="10313281at2759"/>
<accession>A0A812K2Y4</accession>
<evidence type="ECO:0000313" key="2">
    <source>
        <dbReference type="EMBL" id="CAE7215720.1"/>
    </source>
</evidence>
<evidence type="ECO:0000313" key="3">
    <source>
        <dbReference type="Proteomes" id="UP000649617"/>
    </source>
</evidence>
<keyword evidence="3" id="KW-1185">Reference proteome</keyword>
<sequence>ASELRFQEYEDPGYRYNIFSSIELTGQPIEVLRPGAVVTAVGMPKPGIVEILLSDADSVAKLGFGKYRWPPQDGSRYLQRLPARMRTDDVAGMNAVVTPIWVVLEPLPGTEGPEEGDALLVTEGRDPRSEPLGWL</sequence>
<protein>
    <submittedName>
        <fullName evidence="2">Uncharacterized protein</fullName>
    </submittedName>
</protein>
<dbReference type="AlphaFoldDB" id="A0A812K2Y4"/>
<gene>
    <name evidence="2" type="ORF">SPIL2461_LOCUS2583</name>
</gene>
<proteinExistence type="predicted"/>
<name>A0A812K2Y4_SYMPI</name>
<feature type="non-terminal residue" evidence="2">
    <location>
        <position position="135"/>
    </location>
</feature>